<dbReference type="InterPro" id="IPR001451">
    <property type="entry name" value="Hexapep"/>
</dbReference>
<proteinExistence type="predicted"/>
<sequence>MSGTILPFNGIWPKIADDAFIAETAVVIGDVEIGPESSIWYGCVVRGDVNPIRIGARTNIQDGTIIHVNHDPAGDYRETGGGMPTHIGDDITVGHMALLHACTVESGGFIGMRSVVMDGAVVEGNAMVAAGALVTPGKRVRSGELWGGSPARRMRELTSSEIEYIPYSARNYAKLGAAHRTGTKAGA</sequence>
<protein>
    <submittedName>
        <fullName evidence="1">Gamma carbonic anhydrase family protein</fullName>
    </submittedName>
</protein>
<dbReference type="CDD" id="cd04645">
    <property type="entry name" value="LbH_gamma_CA_like"/>
    <property type="match status" value="1"/>
</dbReference>
<comment type="caution">
    <text evidence="1">The sequence shown here is derived from an EMBL/GenBank/DDBJ whole genome shotgun (WGS) entry which is preliminary data.</text>
</comment>
<dbReference type="Gene3D" id="2.160.10.10">
    <property type="entry name" value="Hexapeptide repeat proteins"/>
    <property type="match status" value="1"/>
</dbReference>
<accession>A0A369T7D3</accession>
<dbReference type="InterPro" id="IPR050484">
    <property type="entry name" value="Transf_Hexapept/Carb_Anhydrase"/>
</dbReference>
<dbReference type="RefSeq" id="WP_114582877.1">
    <property type="nucleotide sequence ID" value="NZ_QPMH01000014.1"/>
</dbReference>
<dbReference type="Pfam" id="PF00132">
    <property type="entry name" value="Hexapep"/>
    <property type="match status" value="1"/>
</dbReference>
<organism evidence="1 2">
    <name type="scientific">Ferruginivarius sediminum</name>
    <dbReference type="NCBI Taxonomy" id="2661937"/>
    <lineage>
        <taxon>Bacteria</taxon>
        <taxon>Pseudomonadati</taxon>
        <taxon>Pseudomonadota</taxon>
        <taxon>Alphaproteobacteria</taxon>
        <taxon>Rhodospirillales</taxon>
        <taxon>Rhodospirillaceae</taxon>
        <taxon>Ferruginivarius</taxon>
    </lineage>
</organism>
<dbReference type="InterPro" id="IPR011004">
    <property type="entry name" value="Trimer_LpxA-like_sf"/>
</dbReference>
<gene>
    <name evidence="1" type="ORF">DRB17_14200</name>
</gene>
<dbReference type="AlphaFoldDB" id="A0A369T7D3"/>
<dbReference type="SUPFAM" id="SSF51161">
    <property type="entry name" value="Trimeric LpxA-like enzymes"/>
    <property type="match status" value="1"/>
</dbReference>
<reference evidence="1 2" key="1">
    <citation type="submission" date="2018-07" db="EMBL/GenBank/DDBJ databases">
        <title>Venubactetium sediminum gen. nov., sp. nov., isolated from a marine solar saltern.</title>
        <authorList>
            <person name="Wang S."/>
        </authorList>
    </citation>
    <scope>NUCLEOTIDE SEQUENCE [LARGE SCALE GENOMIC DNA]</scope>
    <source>
        <strain evidence="1 2">WD2A32</strain>
    </source>
</reference>
<evidence type="ECO:0000313" key="1">
    <source>
        <dbReference type="EMBL" id="RDD61233.1"/>
    </source>
</evidence>
<keyword evidence="2" id="KW-1185">Reference proteome</keyword>
<dbReference type="PANTHER" id="PTHR13061">
    <property type="entry name" value="DYNACTIN SUBUNIT P25"/>
    <property type="match status" value="1"/>
</dbReference>
<dbReference type="EMBL" id="QPMH01000014">
    <property type="protein sequence ID" value="RDD61233.1"/>
    <property type="molecule type" value="Genomic_DNA"/>
</dbReference>
<evidence type="ECO:0000313" key="2">
    <source>
        <dbReference type="Proteomes" id="UP000253941"/>
    </source>
</evidence>
<dbReference type="Proteomes" id="UP000253941">
    <property type="component" value="Unassembled WGS sequence"/>
</dbReference>
<name>A0A369T7D3_9PROT</name>
<dbReference type="InterPro" id="IPR047324">
    <property type="entry name" value="LbH_gamma_CA-like"/>
</dbReference>
<dbReference type="PANTHER" id="PTHR13061:SF29">
    <property type="entry name" value="GAMMA CARBONIC ANHYDRASE-LIKE 1, MITOCHONDRIAL-RELATED"/>
    <property type="match status" value="1"/>
</dbReference>